<dbReference type="EnsemblMetazoa" id="PPA36732.1">
    <property type="protein sequence ID" value="PPA36732.1"/>
    <property type="gene ID" value="WBGene00275101"/>
</dbReference>
<protein>
    <submittedName>
        <fullName evidence="2">Uncharacterized protein</fullName>
    </submittedName>
</protein>
<gene>
    <name evidence="2" type="primary">WBGene00275101</name>
</gene>
<accession>A0A2A6BQ20</accession>
<feature type="compositionally biased region" description="Polar residues" evidence="1">
    <location>
        <begin position="111"/>
        <end position="120"/>
    </location>
</feature>
<evidence type="ECO:0000313" key="2">
    <source>
        <dbReference type="EnsemblMetazoa" id="PPA36732.1"/>
    </source>
</evidence>
<feature type="region of interest" description="Disordered" evidence="1">
    <location>
        <begin position="83"/>
        <end position="126"/>
    </location>
</feature>
<name>A0A2A6BQ20_PRIPA</name>
<dbReference type="AlphaFoldDB" id="A0A2A6BQ20"/>
<sequence>AKYIACNVEHEIFQTTELTTLAKHISEKSKTKVNGESLYNKDETLKALESLHAVLQATQALTKDASTTFLHVKNLIDLGAKTSAPVTTTESPTAEGNSESSHEDECDERTCSTTSVSSPVDQKMEASPKEACDRLTLFNILRSKITDGSDDADVDGHNMERDTIVRIQKNAEVMMALTSRIGFTNAFAIATKAFRNGTTLKAECYSFGLTEVNIKTGCIPSPNPSRPRKYRP</sequence>
<proteinExistence type="predicted"/>
<organism evidence="2 3">
    <name type="scientific">Pristionchus pacificus</name>
    <name type="common">Parasitic nematode worm</name>
    <dbReference type="NCBI Taxonomy" id="54126"/>
    <lineage>
        <taxon>Eukaryota</taxon>
        <taxon>Metazoa</taxon>
        <taxon>Ecdysozoa</taxon>
        <taxon>Nematoda</taxon>
        <taxon>Chromadorea</taxon>
        <taxon>Rhabditida</taxon>
        <taxon>Rhabditina</taxon>
        <taxon>Diplogasteromorpha</taxon>
        <taxon>Diplogasteroidea</taxon>
        <taxon>Neodiplogasteridae</taxon>
        <taxon>Pristionchus</taxon>
    </lineage>
</organism>
<reference evidence="3" key="1">
    <citation type="journal article" date="2008" name="Nat. Genet.">
        <title>The Pristionchus pacificus genome provides a unique perspective on nematode lifestyle and parasitism.</title>
        <authorList>
            <person name="Dieterich C."/>
            <person name="Clifton S.W."/>
            <person name="Schuster L.N."/>
            <person name="Chinwalla A."/>
            <person name="Delehaunty K."/>
            <person name="Dinkelacker I."/>
            <person name="Fulton L."/>
            <person name="Fulton R."/>
            <person name="Godfrey J."/>
            <person name="Minx P."/>
            <person name="Mitreva M."/>
            <person name="Roeseler W."/>
            <person name="Tian H."/>
            <person name="Witte H."/>
            <person name="Yang S.P."/>
            <person name="Wilson R.K."/>
            <person name="Sommer R.J."/>
        </authorList>
    </citation>
    <scope>NUCLEOTIDE SEQUENCE [LARGE SCALE GENOMIC DNA]</scope>
    <source>
        <strain evidence="3">PS312</strain>
    </source>
</reference>
<dbReference type="Proteomes" id="UP000005239">
    <property type="component" value="Unassembled WGS sequence"/>
</dbReference>
<evidence type="ECO:0000313" key="3">
    <source>
        <dbReference type="Proteomes" id="UP000005239"/>
    </source>
</evidence>
<reference evidence="2" key="2">
    <citation type="submission" date="2022-06" db="UniProtKB">
        <authorList>
            <consortium name="EnsemblMetazoa"/>
        </authorList>
    </citation>
    <scope>IDENTIFICATION</scope>
    <source>
        <strain evidence="2">PS312</strain>
    </source>
</reference>
<keyword evidence="3" id="KW-1185">Reference proteome</keyword>
<feature type="compositionally biased region" description="Polar residues" evidence="1">
    <location>
        <begin position="84"/>
        <end position="99"/>
    </location>
</feature>
<accession>A0A8R1UNU1</accession>
<evidence type="ECO:0000256" key="1">
    <source>
        <dbReference type="SAM" id="MobiDB-lite"/>
    </source>
</evidence>